<dbReference type="EMBL" id="JABXPT010000014">
    <property type="protein sequence ID" value="MBA7900495.1"/>
    <property type="molecule type" value="Genomic_DNA"/>
</dbReference>
<organism evidence="1 2">
    <name type="scientific">Escherichia marmotae</name>
    <dbReference type="NCBI Taxonomy" id="1499973"/>
    <lineage>
        <taxon>Bacteria</taxon>
        <taxon>Pseudomonadati</taxon>
        <taxon>Pseudomonadota</taxon>
        <taxon>Gammaproteobacteria</taxon>
        <taxon>Enterobacterales</taxon>
        <taxon>Enterobacteriaceae</taxon>
        <taxon>Escherichia</taxon>
    </lineage>
</organism>
<sequence>MAGFSNTKADLAFLKARFNKNLAAGEKLIGTEYWMTIKGYENLSVLIRTAQLPEMTREDVEDYAPGGMKFNQHGPLRNSGEFQVTCAETIEGVVLAAVKEMVYEKKYLDISFQAAAESNSGDSKGLSRTYSHCKVYSDAVDFSSEDVTAVVRPTLRIVYNWVE</sequence>
<comment type="caution">
    <text evidence="1">The sequence shown here is derived from an EMBL/GenBank/DDBJ whole genome shotgun (WGS) entry which is preliminary data.</text>
</comment>
<proteinExistence type="predicted"/>
<name>A0A7W3G0Z4_9ESCH</name>
<evidence type="ECO:0000313" key="2">
    <source>
        <dbReference type="Proteomes" id="UP000518474"/>
    </source>
</evidence>
<reference evidence="1 2" key="1">
    <citation type="submission" date="2020-06" db="EMBL/GenBank/DDBJ databases">
        <title>REHAB project genomes.</title>
        <authorList>
            <person name="Shaw L.P."/>
        </authorList>
    </citation>
    <scope>NUCLEOTIDE SEQUENCE [LARGE SCALE GENOMIC DNA]</scope>
    <source>
        <strain evidence="1 2">RHBSTW-00604</strain>
    </source>
</reference>
<accession>A0A7W3G0Z4</accession>
<protein>
    <submittedName>
        <fullName evidence="1">Baseplate protein</fullName>
    </submittedName>
</protein>
<gene>
    <name evidence="1" type="ORF">HV245_20450</name>
</gene>
<dbReference type="Proteomes" id="UP000518474">
    <property type="component" value="Unassembled WGS sequence"/>
</dbReference>
<dbReference type="AlphaFoldDB" id="A0A7W3G0Z4"/>
<dbReference type="RefSeq" id="WP_016262360.1">
    <property type="nucleotide sequence ID" value="NZ_CP056699.1"/>
</dbReference>
<evidence type="ECO:0000313" key="1">
    <source>
        <dbReference type="EMBL" id="MBA7900495.1"/>
    </source>
</evidence>